<reference evidence="1 2" key="1">
    <citation type="submission" date="2016-07" db="EMBL/GenBank/DDBJ databases">
        <title>Draft Genome Sequence of Methylophaga muralis Bur 1.</title>
        <authorList>
            <person name="Vasilenko O.V."/>
            <person name="Doronina N.V."/>
            <person name="Shmareva M.N."/>
            <person name="Tarlachkov S.V."/>
            <person name="Mustakhimov I."/>
            <person name="Trotsenko Y.A."/>
        </authorList>
    </citation>
    <scope>NUCLEOTIDE SEQUENCE [LARGE SCALE GENOMIC DNA]</scope>
    <source>
        <strain evidence="1 2">Bur 1</strain>
    </source>
</reference>
<comment type="caution">
    <text evidence="1">The sequence shown here is derived from an EMBL/GenBank/DDBJ whole genome shotgun (WGS) entry which is preliminary data.</text>
</comment>
<accession>A0A1E3GRZ9</accession>
<evidence type="ECO:0000313" key="1">
    <source>
        <dbReference type="EMBL" id="ODN66819.1"/>
    </source>
</evidence>
<dbReference type="SUPFAM" id="SSF53335">
    <property type="entry name" value="S-adenosyl-L-methionine-dependent methyltransferases"/>
    <property type="match status" value="1"/>
</dbReference>
<dbReference type="AlphaFoldDB" id="A0A1E3GRZ9"/>
<evidence type="ECO:0008006" key="3">
    <source>
        <dbReference type="Google" id="ProtNLM"/>
    </source>
</evidence>
<protein>
    <recommendedName>
        <fullName evidence="3">Bifunctional 3-demethylubiquinone-9 3-methyltransferase/ 2-octaprenyl-6-hydroxy phenol methylase</fullName>
    </recommendedName>
</protein>
<sequence>MKPWAENNCRLCAALVDFYQHWRGRDYWQCNECHAVQMDKHHLPDRESETALYLTHENDVNDPRYQQFVSPITEAILSQIPPDKIGLDFGAGPGPVISKIISEKGYQTKLYDPVFHPDNSVLVEQYDFIICCEVIEHFHQPALEFARLKSLLNPGGKLFCMTQLFENSVDFARWHYKNDITHVFFYHHDSLHFIQKQFGFSSVEANQRLITFIN</sequence>
<evidence type="ECO:0000313" key="2">
    <source>
        <dbReference type="Proteomes" id="UP000094379"/>
    </source>
</evidence>
<dbReference type="EMBL" id="MCRI01000013">
    <property type="protein sequence ID" value="ODN66819.1"/>
    <property type="molecule type" value="Genomic_DNA"/>
</dbReference>
<organism evidence="1 2">
    <name type="scientific">Methylophaga muralis</name>
    <dbReference type="NCBI Taxonomy" id="291169"/>
    <lineage>
        <taxon>Bacteria</taxon>
        <taxon>Pseudomonadati</taxon>
        <taxon>Pseudomonadota</taxon>
        <taxon>Gammaproteobacteria</taxon>
        <taxon>Thiotrichales</taxon>
        <taxon>Piscirickettsiaceae</taxon>
        <taxon>Methylophaga</taxon>
    </lineage>
</organism>
<dbReference type="Pfam" id="PF13489">
    <property type="entry name" value="Methyltransf_23"/>
    <property type="match status" value="1"/>
</dbReference>
<dbReference type="RefSeq" id="WP_069295981.1">
    <property type="nucleotide sequence ID" value="NZ_MCRI01000013.1"/>
</dbReference>
<dbReference type="Gene3D" id="3.40.50.150">
    <property type="entry name" value="Vaccinia Virus protein VP39"/>
    <property type="match status" value="1"/>
</dbReference>
<dbReference type="CDD" id="cd02440">
    <property type="entry name" value="AdoMet_MTases"/>
    <property type="match status" value="1"/>
</dbReference>
<gene>
    <name evidence="1" type="ORF">A9E74_01516</name>
</gene>
<dbReference type="InterPro" id="IPR029063">
    <property type="entry name" value="SAM-dependent_MTases_sf"/>
</dbReference>
<keyword evidence="2" id="KW-1185">Reference proteome</keyword>
<dbReference type="STRING" id="291169.A9E74_01516"/>
<proteinExistence type="predicted"/>
<name>A0A1E3GRZ9_9GAMM</name>
<dbReference type="Proteomes" id="UP000094379">
    <property type="component" value="Unassembled WGS sequence"/>
</dbReference>
<dbReference type="PATRIC" id="fig|291169.3.peg.1522"/>